<dbReference type="AlphaFoldDB" id="A0A811U2X8"/>
<evidence type="ECO:0000313" key="2">
    <source>
        <dbReference type="Proteomes" id="UP000606786"/>
    </source>
</evidence>
<dbReference type="EMBL" id="CAJHJT010000001">
    <property type="protein sequence ID" value="CAD6993374.1"/>
    <property type="molecule type" value="Genomic_DNA"/>
</dbReference>
<proteinExistence type="predicted"/>
<protein>
    <submittedName>
        <fullName evidence="1">(Mediterranean fruit fly) hypothetical protein</fullName>
    </submittedName>
</protein>
<reference evidence="1" key="1">
    <citation type="submission" date="2020-11" db="EMBL/GenBank/DDBJ databases">
        <authorList>
            <person name="Whitehead M."/>
        </authorList>
    </citation>
    <scope>NUCLEOTIDE SEQUENCE</scope>
    <source>
        <strain evidence="1">EGII</strain>
    </source>
</reference>
<comment type="caution">
    <text evidence="1">The sequence shown here is derived from an EMBL/GenBank/DDBJ whole genome shotgun (WGS) entry which is preliminary data.</text>
</comment>
<keyword evidence="2" id="KW-1185">Reference proteome</keyword>
<name>A0A811U2X8_CERCA</name>
<sequence>MMPTYITYNGTSKSIREIRRSFDMHQYAIYVGEPTKIKPGKFPDSREEPDLSKGAAKITFREPTSRVRLRRKGKPNVYPITTECTLFSDSEESGSEETENFKRKVNKMILMESHVVEDKLEDLKKIADEKIGNLGILITQQMRWNRSTFAVLGEKRLDL</sequence>
<organism evidence="1 2">
    <name type="scientific">Ceratitis capitata</name>
    <name type="common">Mediterranean fruit fly</name>
    <name type="synonym">Tephritis capitata</name>
    <dbReference type="NCBI Taxonomy" id="7213"/>
    <lineage>
        <taxon>Eukaryota</taxon>
        <taxon>Metazoa</taxon>
        <taxon>Ecdysozoa</taxon>
        <taxon>Arthropoda</taxon>
        <taxon>Hexapoda</taxon>
        <taxon>Insecta</taxon>
        <taxon>Pterygota</taxon>
        <taxon>Neoptera</taxon>
        <taxon>Endopterygota</taxon>
        <taxon>Diptera</taxon>
        <taxon>Brachycera</taxon>
        <taxon>Muscomorpha</taxon>
        <taxon>Tephritoidea</taxon>
        <taxon>Tephritidae</taxon>
        <taxon>Ceratitis</taxon>
        <taxon>Ceratitis</taxon>
    </lineage>
</organism>
<dbReference type="Proteomes" id="UP000606786">
    <property type="component" value="Unassembled WGS sequence"/>
</dbReference>
<gene>
    <name evidence="1" type="ORF">CCAP1982_LOCUS2190</name>
</gene>
<evidence type="ECO:0000313" key="1">
    <source>
        <dbReference type="EMBL" id="CAD6993374.1"/>
    </source>
</evidence>
<dbReference type="KEGG" id="ccat:101458872"/>
<accession>A0A811U2X8</accession>